<dbReference type="AlphaFoldDB" id="X0Z9Q8"/>
<dbReference type="InterPro" id="IPR051619">
    <property type="entry name" value="TypeII_TA_RNase_PINc/VapC"/>
</dbReference>
<dbReference type="Gene3D" id="3.40.50.1010">
    <property type="entry name" value="5'-nuclease"/>
    <property type="match status" value="1"/>
</dbReference>
<evidence type="ECO:0000256" key="1">
    <source>
        <dbReference type="ARBA" id="ARBA00022842"/>
    </source>
</evidence>
<feature type="domain" description="PIN" evidence="2">
    <location>
        <begin position="26"/>
        <end position="151"/>
    </location>
</feature>
<keyword evidence="1" id="KW-0460">Magnesium</keyword>
<comment type="caution">
    <text evidence="3">The sequence shown here is derived from an EMBL/GenBank/DDBJ whole genome shotgun (WGS) entry which is preliminary data.</text>
</comment>
<proteinExistence type="predicted"/>
<gene>
    <name evidence="3" type="ORF">S01H4_03387</name>
</gene>
<dbReference type="InterPro" id="IPR002716">
    <property type="entry name" value="PIN_dom"/>
</dbReference>
<dbReference type="Pfam" id="PF01850">
    <property type="entry name" value="PIN"/>
    <property type="match status" value="1"/>
</dbReference>
<evidence type="ECO:0000259" key="2">
    <source>
        <dbReference type="Pfam" id="PF01850"/>
    </source>
</evidence>
<reference evidence="3" key="1">
    <citation type="journal article" date="2014" name="Front. Microbiol.">
        <title>High frequency of phylogenetically diverse reductive dehalogenase-homologous genes in deep subseafloor sedimentary metagenomes.</title>
        <authorList>
            <person name="Kawai M."/>
            <person name="Futagami T."/>
            <person name="Toyoda A."/>
            <person name="Takaki Y."/>
            <person name="Nishi S."/>
            <person name="Hori S."/>
            <person name="Arai W."/>
            <person name="Tsubouchi T."/>
            <person name="Morono Y."/>
            <person name="Uchiyama I."/>
            <person name="Ito T."/>
            <person name="Fujiyama A."/>
            <person name="Inagaki F."/>
            <person name="Takami H."/>
        </authorList>
    </citation>
    <scope>NUCLEOTIDE SEQUENCE</scope>
    <source>
        <strain evidence="3">Expedition CK06-06</strain>
    </source>
</reference>
<dbReference type="CDD" id="cd09873">
    <property type="entry name" value="PIN_Pae0151-like"/>
    <property type="match status" value="1"/>
</dbReference>
<evidence type="ECO:0000313" key="3">
    <source>
        <dbReference type="EMBL" id="GAG57128.1"/>
    </source>
</evidence>
<organism evidence="3">
    <name type="scientific">marine sediment metagenome</name>
    <dbReference type="NCBI Taxonomy" id="412755"/>
    <lineage>
        <taxon>unclassified sequences</taxon>
        <taxon>metagenomes</taxon>
        <taxon>ecological metagenomes</taxon>
    </lineage>
</organism>
<protein>
    <recommendedName>
        <fullName evidence="2">PIN domain-containing protein</fullName>
    </recommendedName>
</protein>
<name>X0Z9Q8_9ZZZZ</name>
<dbReference type="EMBL" id="BART01000827">
    <property type="protein sequence ID" value="GAG57128.1"/>
    <property type="molecule type" value="Genomic_DNA"/>
</dbReference>
<dbReference type="InterPro" id="IPR044153">
    <property type="entry name" value="PIN_Pae0151-like"/>
</dbReference>
<dbReference type="InterPro" id="IPR029060">
    <property type="entry name" value="PIN-like_dom_sf"/>
</dbReference>
<accession>X0Z9Q8</accession>
<sequence length="165" mass="19237">MEYQKLENGEKQDKLKFLIKESPKTYVIDASVCIKWFSFENEDDVNIASSLRVQHMNRNIFLVAPDILVYEVTNALAYNPLFNKDKVNMAILSLYEMDIKLVEPYIGILFESSKLHFSQNITIYDSIYIALAKYINAQYITADKKLFEKVKDLGNIILLENYNVF</sequence>
<dbReference type="SUPFAM" id="SSF88723">
    <property type="entry name" value="PIN domain-like"/>
    <property type="match status" value="1"/>
</dbReference>
<dbReference type="PANTHER" id="PTHR35901">
    <property type="entry name" value="RIBONUCLEASE VAPC3"/>
    <property type="match status" value="1"/>
</dbReference>
<dbReference type="PANTHER" id="PTHR35901:SF1">
    <property type="entry name" value="EXONUCLEASE VAPC9"/>
    <property type="match status" value="1"/>
</dbReference>